<keyword evidence="3" id="KW-1185">Reference proteome</keyword>
<evidence type="ECO:0000256" key="1">
    <source>
        <dbReference type="SAM" id="SignalP"/>
    </source>
</evidence>
<feature type="signal peptide" evidence="1">
    <location>
        <begin position="1"/>
        <end position="26"/>
    </location>
</feature>
<comment type="caution">
    <text evidence="2">The sequence shown here is derived from an EMBL/GenBank/DDBJ whole genome shotgun (WGS) entry which is preliminary data.</text>
</comment>
<gene>
    <name evidence="2" type="ORF">MNOR_LOCUS22285</name>
</gene>
<dbReference type="Proteomes" id="UP001497623">
    <property type="component" value="Unassembled WGS sequence"/>
</dbReference>
<organism evidence="2 3">
    <name type="scientific">Meganyctiphanes norvegica</name>
    <name type="common">Northern krill</name>
    <name type="synonym">Thysanopoda norvegica</name>
    <dbReference type="NCBI Taxonomy" id="48144"/>
    <lineage>
        <taxon>Eukaryota</taxon>
        <taxon>Metazoa</taxon>
        <taxon>Ecdysozoa</taxon>
        <taxon>Arthropoda</taxon>
        <taxon>Crustacea</taxon>
        <taxon>Multicrustacea</taxon>
        <taxon>Malacostraca</taxon>
        <taxon>Eumalacostraca</taxon>
        <taxon>Eucarida</taxon>
        <taxon>Euphausiacea</taxon>
        <taxon>Euphausiidae</taxon>
        <taxon>Meganyctiphanes</taxon>
    </lineage>
</organism>
<evidence type="ECO:0000313" key="2">
    <source>
        <dbReference type="EMBL" id="CAL4121114.1"/>
    </source>
</evidence>
<protein>
    <submittedName>
        <fullName evidence="2">Uncharacterized protein</fullName>
    </submittedName>
</protein>
<name>A0AAV2RDV1_MEGNR</name>
<dbReference type="AlphaFoldDB" id="A0AAV2RDV1"/>
<reference evidence="2 3" key="1">
    <citation type="submission" date="2024-05" db="EMBL/GenBank/DDBJ databases">
        <authorList>
            <person name="Wallberg A."/>
        </authorList>
    </citation>
    <scope>NUCLEOTIDE SEQUENCE [LARGE SCALE GENOMIC DNA]</scope>
</reference>
<proteinExistence type="predicted"/>
<feature type="chain" id="PRO_5043315360" evidence="1">
    <location>
        <begin position="27"/>
        <end position="113"/>
    </location>
</feature>
<evidence type="ECO:0000313" key="3">
    <source>
        <dbReference type="Proteomes" id="UP001497623"/>
    </source>
</evidence>
<dbReference type="EMBL" id="CAXKWB010018631">
    <property type="protein sequence ID" value="CAL4121114.1"/>
    <property type="molecule type" value="Genomic_DNA"/>
</dbReference>
<keyword evidence="1" id="KW-0732">Signal</keyword>
<accession>A0AAV2RDV1</accession>
<sequence>MLIALLIGLRHQFFALLAGSRQQVIASLNGSGQKLVELAIDSLSSWRHKATELPIGSVPELDVTITVLEEKVNDLLTGVGLKLPVLVTSCLPKVTVLSTDSASEAVGGWLLLK</sequence>